<dbReference type="CDD" id="cd06849">
    <property type="entry name" value="lipoyl_domain"/>
    <property type="match status" value="1"/>
</dbReference>
<evidence type="ECO:0000256" key="14">
    <source>
        <dbReference type="ARBA" id="ARBA00032406"/>
    </source>
</evidence>
<evidence type="ECO:0000256" key="3">
    <source>
        <dbReference type="ARBA" id="ARBA00005145"/>
    </source>
</evidence>
<evidence type="ECO:0000256" key="8">
    <source>
        <dbReference type="ARBA" id="ARBA00022679"/>
    </source>
</evidence>
<comment type="similarity">
    <text evidence="4">Belongs to the 2-oxoacid dehydrogenase family.</text>
</comment>
<dbReference type="EMBL" id="CH964232">
    <property type="protein sequence ID" value="EDW80948.1"/>
    <property type="molecule type" value="Genomic_DNA"/>
</dbReference>
<name>B4NAY4_DROWI</name>
<dbReference type="InterPro" id="IPR050537">
    <property type="entry name" value="2-oxoacid_dehydrogenase"/>
</dbReference>
<dbReference type="EC" id="2.3.1.61" evidence="5"/>
<evidence type="ECO:0000256" key="2">
    <source>
        <dbReference type="ARBA" id="ARBA00004173"/>
    </source>
</evidence>
<feature type="region of interest" description="Disordered" evidence="16">
    <location>
        <begin position="160"/>
        <end position="228"/>
    </location>
</feature>
<evidence type="ECO:0000256" key="12">
    <source>
        <dbReference type="ARBA" id="ARBA00023315"/>
    </source>
</evidence>
<dbReference type="STRING" id="7260.B4NAY4"/>
<feature type="domain" description="Lipoyl-binding" evidence="17">
    <location>
        <begin position="76"/>
        <end position="150"/>
    </location>
</feature>
<protein>
    <recommendedName>
        <fullName evidence="6">Dihydrolipoyllysine-residue succinyltransferase component of 2-oxoglutarate dehydrogenase complex, mitochondrial</fullName>
        <ecNumber evidence="5">2.3.1.61</ecNumber>
    </recommendedName>
    <alternativeName>
        <fullName evidence="14">2-oxoglutarate dehydrogenase complex component E2</fullName>
    </alternativeName>
    <alternativeName>
        <fullName evidence="13">E2K</fullName>
    </alternativeName>
</protein>
<dbReference type="InParanoid" id="B4NAY4"/>
<dbReference type="Proteomes" id="UP000007798">
    <property type="component" value="Unassembled WGS sequence"/>
</dbReference>
<evidence type="ECO:0000313" key="19">
    <source>
        <dbReference type="Proteomes" id="UP000007798"/>
    </source>
</evidence>
<evidence type="ECO:0000313" key="18">
    <source>
        <dbReference type="EMBL" id="EDW80948.1"/>
    </source>
</evidence>
<dbReference type="HOGENOM" id="CLU_016733_0_0_1"/>
<evidence type="ECO:0000256" key="1">
    <source>
        <dbReference type="ARBA" id="ARBA00001938"/>
    </source>
</evidence>
<reference evidence="18 19" key="1">
    <citation type="journal article" date="2007" name="Nature">
        <title>Evolution of genes and genomes on the Drosophila phylogeny.</title>
        <authorList>
            <consortium name="Drosophila 12 Genomes Consortium"/>
            <person name="Clark A.G."/>
            <person name="Eisen M.B."/>
            <person name="Smith D.R."/>
            <person name="Bergman C.M."/>
            <person name="Oliver B."/>
            <person name="Markow T.A."/>
            <person name="Kaufman T.C."/>
            <person name="Kellis M."/>
            <person name="Gelbart W."/>
            <person name="Iyer V.N."/>
            <person name="Pollard D.A."/>
            <person name="Sackton T.B."/>
            <person name="Larracuente A.M."/>
            <person name="Singh N.D."/>
            <person name="Abad J.P."/>
            <person name="Abt D.N."/>
            <person name="Adryan B."/>
            <person name="Aguade M."/>
            <person name="Akashi H."/>
            <person name="Anderson W.W."/>
            <person name="Aquadro C.F."/>
            <person name="Ardell D.H."/>
            <person name="Arguello R."/>
            <person name="Artieri C.G."/>
            <person name="Barbash D.A."/>
            <person name="Barker D."/>
            <person name="Barsanti P."/>
            <person name="Batterham P."/>
            <person name="Batzoglou S."/>
            <person name="Begun D."/>
            <person name="Bhutkar A."/>
            <person name="Blanco E."/>
            <person name="Bosak S.A."/>
            <person name="Bradley R.K."/>
            <person name="Brand A.D."/>
            <person name="Brent M.R."/>
            <person name="Brooks A.N."/>
            <person name="Brown R.H."/>
            <person name="Butlin R.K."/>
            <person name="Caggese C."/>
            <person name="Calvi B.R."/>
            <person name="Bernardo de Carvalho A."/>
            <person name="Caspi A."/>
            <person name="Castrezana S."/>
            <person name="Celniker S.E."/>
            <person name="Chang J.L."/>
            <person name="Chapple C."/>
            <person name="Chatterji S."/>
            <person name="Chinwalla A."/>
            <person name="Civetta A."/>
            <person name="Clifton S.W."/>
            <person name="Comeron J.M."/>
            <person name="Costello J.C."/>
            <person name="Coyne J.A."/>
            <person name="Daub J."/>
            <person name="David R.G."/>
            <person name="Delcher A.L."/>
            <person name="Delehaunty K."/>
            <person name="Do C.B."/>
            <person name="Ebling H."/>
            <person name="Edwards K."/>
            <person name="Eickbush T."/>
            <person name="Evans J.D."/>
            <person name="Filipski A."/>
            <person name="Findeiss S."/>
            <person name="Freyhult E."/>
            <person name="Fulton L."/>
            <person name="Fulton R."/>
            <person name="Garcia A.C."/>
            <person name="Gardiner A."/>
            <person name="Garfield D.A."/>
            <person name="Garvin B.E."/>
            <person name="Gibson G."/>
            <person name="Gilbert D."/>
            <person name="Gnerre S."/>
            <person name="Godfrey J."/>
            <person name="Good R."/>
            <person name="Gotea V."/>
            <person name="Gravely B."/>
            <person name="Greenberg A.J."/>
            <person name="Griffiths-Jones S."/>
            <person name="Gross S."/>
            <person name="Guigo R."/>
            <person name="Gustafson E.A."/>
            <person name="Haerty W."/>
            <person name="Hahn M.W."/>
            <person name="Halligan D.L."/>
            <person name="Halpern A.L."/>
            <person name="Halter G.M."/>
            <person name="Han M.V."/>
            <person name="Heger A."/>
            <person name="Hillier L."/>
            <person name="Hinrichs A.S."/>
            <person name="Holmes I."/>
            <person name="Hoskins R.A."/>
            <person name="Hubisz M.J."/>
            <person name="Hultmark D."/>
            <person name="Huntley M.A."/>
            <person name="Jaffe D.B."/>
            <person name="Jagadeeshan S."/>
            <person name="Jeck W.R."/>
            <person name="Johnson J."/>
            <person name="Jones C.D."/>
            <person name="Jordan W.C."/>
            <person name="Karpen G.H."/>
            <person name="Kataoka E."/>
            <person name="Keightley P.D."/>
            <person name="Kheradpour P."/>
            <person name="Kirkness E.F."/>
            <person name="Koerich L.B."/>
            <person name="Kristiansen K."/>
            <person name="Kudrna D."/>
            <person name="Kulathinal R.J."/>
            <person name="Kumar S."/>
            <person name="Kwok R."/>
            <person name="Lander E."/>
            <person name="Langley C.H."/>
            <person name="Lapoint R."/>
            <person name="Lazzaro B.P."/>
            <person name="Lee S.J."/>
            <person name="Levesque L."/>
            <person name="Li R."/>
            <person name="Lin C.F."/>
            <person name="Lin M.F."/>
            <person name="Lindblad-Toh K."/>
            <person name="Llopart A."/>
            <person name="Long M."/>
            <person name="Low L."/>
            <person name="Lozovsky E."/>
            <person name="Lu J."/>
            <person name="Luo M."/>
            <person name="Machado C.A."/>
            <person name="Makalowski W."/>
            <person name="Marzo M."/>
            <person name="Matsuda M."/>
            <person name="Matzkin L."/>
            <person name="McAllister B."/>
            <person name="McBride C.S."/>
            <person name="McKernan B."/>
            <person name="McKernan K."/>
            <person name="Mendez-Lago M."/>
            <person name="Minx P."/>
            <person name="Mollenhauer M.U."/>
            <person name="Montooth K."/>
            <person name="Mount S.M."/>
            <person name="Mu X."/>
            <person name="Myers E."/>
            <person name="Negre B."/>
            <person name="Newfeld S."/>
            <person name="Nielsen R."/>
            <person name="Noor M.A."/>
            <person name="O'Grady P."/>
            <person name="Pachter L."/>
            <person name="Papaceit M."/>
            <person name="Parisi M.J."/>
            <person name="Parisi M."/>
            <person name="Parts L."/>
            <person name="Pedersen J.S."/>
            <person name="Pesole G."/>
            <person name="Phillippy A.M."/>
            <person name="Ponting C.P."/>
            <person name="Pop M."/>
            <person name="Porcelli D."/>
            <person name="Powell J.R."/>
            <person name="Prohaska S."/>
            <person name="Pruitt K."/>
            <person name="Puig M."/>
            <person name="Quesneville H."/>
            <person name="Ram K.R."/>
            <person name="Rand D."/>
            <person name="Rasmussen M.D."/>
            <person name="Reed L.K."/>
            <person name="Reenan R."/>
            <person name="Reily A."/>
            <person name="Remington K.A."/>
            <person name="Rieger T.T."/>
            <person name="Ritchie M.G."/>
            <person name="Robin C."/>
            <person name="Rogers Y.H."/>
            <person name="Rohde C."/>
            <person name="Rozas J."/>
            <person name="Rubenfield M.J."/>
            <person name="Ruiz A."/>
            <person name="Russo S."/>
            <person name="Salzberg S.L."/>
            <person name="Sanchez-Gracia A."/>
            <person name="Saranga D.J."/>
            <person name="Sato H."/>
            <person name="Schaeffer S.W."/>
            <person name="Schatz M.C."/>
            <person name="Schlenke T."/>
            <person name="Schwartz R."/>
            <person name="Segarra C."/>
            <person name="Singh R.S."/>
            <person name="Sirot L."/>
            <person name="Sirota M."/>
            <person name="Sisneros N.B."/>
            <person name="Smith C.D."/>
            <person name="Smith T.F."/>
            <person name="Spieth J."/>
            <person name="Stage D.E."/>
            <person name="Stark A."/>
            <person name="Stephan W."/>
            <person name="Strausberg R.L."/>
            <person name="Strempel S."/>
            <person name="Sturgill D."/>
            <person name="Sutton G."/>
            <person name="Sutton G.G."/>
            <person name="Tao W."/>
            <person name="Teichmann S."/>
            <person name="Tobari Y.N."/>
            <person name="Tomimura Y."/>
            <person name="Tsolas J.M."/>
            <person name="Valente V.L."/>
            <person name="Venter E."/>
            <person name="Venter J.C."/>
            <person name="Vicario S."/>
            <person name="Vieira F.G."/>
            <person name="Vilella A.J."/>
            <person name="Villasante A."/>
            <person name="Walenz B."/>
            <person name="Wang J."/>
            <person name="Wasserman M."/>
            <person name="Watts T."/>
            <person name="Wilson D."/>
            <person name="Wilson R.K."/>
            <person name="Wing R.A."/>
            <person name="Wolfner M.F."/>
            <person name="Wong A."/>
            <person name="Wong G.K."/>
            <person name="Wu C.I."/>
            <person name="Wu G."/>
            <person name="Yamamoto D."/>
            <person name="Yang H.P."/>
            <person name="Yang S.P."/>
            <person name="Yorke J.A."/>
            <person name="Yoshida K."/>
            <person name="Zdobnov E."/>
            <person name="Zhang P."/>
            <person name="Zhang Y."/>
            <person name="Zimin A.V."/>
            <person name="Baldwin J."/>
            <person name="Abdouelleil A."/>
            <person name="Abdulkadir J."/>
            <person name="Abebe A."/>
            <person name="Abera B."/>
            <person name="Abreu J."/>
            <person name="Acer S.C."/>
            <person name="Aftuck L."/>
            <person name="Alexander A."/>
            <person name="An P."/>
            <person name="Anderson E."/>
            <person name="Anderson S."/>
            <person name="Arachi H."/>
            <person name="Azer M."/>
            <person name="Bachantsang P."/>
            <person name="Barry A."/>
            <person name="Bayul T."/>
            <person name="Berlin A."/>
            <person name="Bessette D."/>
            <person name="Bloom T."/>
            <person name="Blye J."/>
            <person name="Boguslavskiy L."/>
            <person name="Bonnet C."/>
            <person name="Boukhgalter B."/>
            <person name="Bourzgui I."/>
            <person name="Brown A."/>
            <person name="Cahill P."/>
            <person name="Channer S."/>
            <person name="Cheshatsang Y."/>
            <person name="Chuda L."/>
            <person name="Citroen M."/>
            <person name="Collymore A."/>
            <person name="Cooke P."/>
            <person name="Costello M."/>
            <person name="D'Aco K."/>
            <person name="Daza R."/>
            <person name="De Haan G."/>
            <person name="DeGray S."/>
            <person name="DeMaso C."/>
            <person name="Dhargay N."/>
            <person name="Dooley K."/>
            <person name="Dooley E."/>
            <person name="Doricent M."/>
            <person name="Dorje P."/>
            <person name="Dorjee K."/>
            <person name="Dupes A."/>
            <person name="Elong R."/>
            <person name="Falk J."/>
            <person name="Farina A."/>
            <person name="Faro S."/>
            <person name="Ferguson D."/>
            <person name="Fisher S."/>
            <person name="Foley C.D."/>
            <person name="Franke A."/>
            <person name="Friedrich D."/>
            <person name="Gadbois L."/>
            <person name="Gearin G."/>
            <person name="Gearin C.R."/>
            <person name="Giannoukos G."/>
            <person name="Goode T."/>
            <person name="Graham J."/>
            <person name="Grandbois E."/>
            <person name="Grewal S."/>
            <person name="Gyaltsen K."/>
            <person name="Hafez N."/>
            <person name="Hagos B."/>
            <person name="Hall J."/>
            <person name="Henson C."/>
            <person name="Hollinger A."/>
            <person name="Honan T."/>
            <person name="Huard M.D."/>
            <person name="Hughes L."/>
            <person name="Hurhula B."/>
            <person name="Husby M.E."/>
            <person name="Kamat A."/>
            <person name="Kanga B."/>
            <person name="Kashin S."/>
            <person name="Khazanovich D."/>
            <person name="Kisner P."/>
            <person name="Lance K."/>
            <person name="Lara M."/>
            <person name="Lee W."/>
            <person name="Lennon N."/>
            <person name="Letendre F."/>
            <person name="LeVine R."/>
            <person name="Lipovsky A."/>
            <person name="Liu X."/>
            <person name="Liu J."/>
            <person name="Liu S."/>
            <person name="Lokyitsang T."/>
            <person name="Lokyitsang Y."/>
            <person name="Lubonja R."/>
            <person name="Lui A."/>
            <person name="MacDonald P."/>
            <person name="Magnisalis V."/>
            <person name="Maru K."/>
            <person name="Matthews C."/>
            <person name="McCusker W."/>
            <person name="McDonough S."/>
            <person name="Mehta T."/>
            <person name="Meldrim J."/>
            <person name="Meneus L."/>
            <person name="Mihai O."/>
            <person name="Mihalev A."/>
            <person name="Mihova T."/>
            <person name="Mittelman R."/>
            <person name="Mlenga V."/>
            <person name="Montmayeur A."/>
            <person name="Mulrain L."/>
            <person name="Navidi A."/>
            <person name="Naylor J."/>
            <person name="Negash T."/>
            <person name="Nguyen T."/>
            <person name="Nguyen N."/>
            <person name="Nicol R."/>
            <person name="Norbu C."/>
            <person name="Norbu N."/>
            <person name="Novod N."/>
            <person name="O'Neill B."/>
            <person name="Osman S."/>
            <person name="Markiewicz E."/>
            <person name="Oyono O.L."/>
            <person name="Patti C."/>
            <person name="Phunkhang P."/>
            <person name="Pierre F."/>
            <person name="Priest M."/>
            <person name="Raghuraman S."/>
            <person name="Rege F."/>
            <person name="Reyes R."/>
            <person name="Rise C."/>
            <person name="Rogov P."/>
            <person name="Ross K."/>
            <person name="Ryan E."/>
            <person name="Settipalli S."/>
            <person name="Shea T."/>
            <person name="Sherpa N."/>
            <person name="Shi L."/>
            <person name="Shih D."/>
            <person name="Sparrow T."/>
            <person name="Spaulding J."/>
            <person name="Stalker J."/>
            <person name="Stange-Thomann N."/>
            <person name="Stavropoulos S."/>
            <person name="Stone C."/>
            <person name="Strader C."/>
            <person name="Tesfaye S."/>
            <person name="Thomson T."/>
            <person name="Thoulutsang Y."/>
            <person name="Thoulutsang D."/>
            <person name="Topham K."/>
            <person name="Topping I."/>
            <person name="Tsamla T."/>
            <person name="Vassiliev H."/>
            <person name="Vo A."/>
            <person name="Wangchuk T."/>
            <person name="Wangdi T."/>
            <person name="Weiand M."/>
            <person name="Wilkinson J."/>
            <person name="Wilson A."/>
            <person name="Yadav S."/>
            <person name="Young G."/>
            <person name="Yu Q."/>
            <person name="Zembek L."/>
            <person name="Zhong D."/>
            <person name="Zimmer A."/>
            <person name="Zwirko Z."/>
            <person name="Jaffe D.B."/>
            <person name="Alvarez P."/>
            <person name="Brockman W."/>
            <person name="Butler J."/>
            <person name="Chin C."/>
            <person name="Gnerre S."/>
            <person name="Grabherr M."/>
            <person name="Kleber M."/>
            <person name="Mauceli E."/>
            <person name="MacCallum I."/>
        </authorList>
    </citation>
    <scope>NUCLEOTIDE SEQUENCE [LARGE SCALE GENOMIC DNA]</scope>
    <source>
        <strain evidence="19">Tucson 14030-0811.24</strain>
    </source>
</reference>
<dbReference type="SMR" id="B4NAY4"/>
<dbReference type="eggNOG" id="KOG0559">
    <property type="taxonomic scope" value="Eukaryota"/>
</dbReference>
<comment type="pathway">
    <text evidence="3">Amino-acid degradation; L-lysine degradation via saccharopine pathway; glutaryl-CoA from L-lysine: step 6/6.</text>
</comment>
<dbReference type="InterPro" id="IPR023213">
    <property type="entry name" value="CAT-like_dom_sf"/>
</dbReference>
<keyword evidence="19" id="KW-1185">Reference proteome</keyword>
<keyword evidence="12 18" id="KW-0012">Acyltransferase</keyword>
<dbReference type="KEGG" id="dwi:6648227"/>
<dbReference type="InterPro" id="IPR003016">
    <property type="entry name" value="2-oxoA_DH_lipoyl-BS"/>
</dbReference>
<keyword evidence="9" id="KW-0450">Lipoyl</keyword>
<dbReference type="PROSITE" id="PS50968">
    <property type="entry name" value="BIOTINYL_LIPOYL"/>
    <property type="match status" value="1"/>
</dbReference>
<dbReference type="AlphaFoldDB" id="B4NAY4"/>
<dbReference type="SUPFAM" id="SSF52777">
    <property type="entry name" value="CoA-dependent acyltransferases"/>
    <property type="match status" value="1"/>
</dbReference>
<evidence type="ECO:0000256" key="5">
    <source>
        <dbReference type="ARBA" id="ARBA00012945"/>
    </source>
</evidence>
<evidence type="ECO:0000256" key="13">
    <source>
        <dbReference type="ARBA" id="ARBA00031331"/>
    </source>
</evidence>
<evidence type="ECO:0000256" key="16">
    <source>
        <dbReference type="SAM" id="MobiDB-lite"/>
    </source>
</evidence>
<keyword evidence="8 18" id="KW-0808">Transferase</keyword>
<dbReference type="FunFam" id="3.30.559.10:FF:000006">
    <property type="entry name" value="Dihydrolipoyllysine-residue succinyltransferase component of 2-oxoglutarate dehydrogenase complex, mitochondrial"/>
    <property type="match status" value="1"/>
</dbReference>
<evidence type="ECO:0000256" key="15">
    <source>
        <dbReference type="ARBA" id="ARBA00046046"/>
    </source>
</evidence>
<dbReference type="Pfam" id="PF00364">
    <property type="entry name" value="Biotin_lipoyl"/>
    <property type="match status" value="1"/>
</dbReference>
<feature type="compositionally biased region" description="Pro residues" evidence="16">
    <location>
        <begin position="189"/>
        <end position="219"/>
    </location>
</feature>
<dbReference type="OMA" id="SMWSEQV"/>
<dbReference type="InterPro" id="IPR000089">
    <property type="entry name" value="Biotin_lipoyl"/>
</dbReference>
<dbReference type="PANTHER" id="PTHR43416:SF5">
    <property type="entry name" value="DIHYDROLIPOYLLYSINE-RESIDUE SUCCINYLTRANSFERASE COMPONENT OF 2-OXOGLUTARATE DEHYDROGENASE COMPLEX, MITOCHONDRIAL"/>
    <property type="match status" value="1"/>
</dbReference>
<keyword evidence="10" id="KW-0809">Transit peptide</keyword>
<dbReference type="GO" id="GO:0045252">
    <property type="term" value="C:oxoglutarate dehydrogenase complex"/>
    <property type="evidence" value="ECO:0007669"/>
    <property type="project" value="InterPro"/>
</dbReference>
<dbReference type="InterPro" id="IPR006255">
    <property type="entry name" value="SucB"/>
</dbReference>
<evidence type="ECO:0000256" key="11">
    <source>
        <dbReference type="ARBA" id="ARBA00023128"/>
    </source>
</evidence>
<dbReference type="GO" id="GO:0033512">
    <property type="term" value="P:L-lysine catabolic process to acetyl-CoA via saccharopine"/>
    <property type="evidence" value="ECO:0007669"/>
    <property type="project" value="UniProtKB-UniPathway"/>
</dbReference>
<dbReference type="SUPFAM" id="SSF51230">
    <property type="entry name" value="Single hybrid motif"/>
    <property type="match status" value="1"/>
</dbReference>
<keyword evidence="11" id="KW-0496">Mitochondrion</keyword>
<gene>
    <name evidence="18" type="primary">Dwil\GK11289</name>
    <name evidence="18" type="ORF">Dwil_GK11289</name>
</gene>
<dbReference type="NCBIfam" id="NF004309">
    <property type="entry name" value="PRK05704.1"/>
    <property type="match status" value="1"/>
</dbReference>
<dbReference type="InterPro" id="IPR011053">
    <property type="entry name" value="Single_hybrid_motif"/>
</dbReference>
<dbReference type="NCBIfam" id="TIGR01347">
    <property type="entry name" value="sucB"/>
    <property type="match status" value="1"/>
</dbReference>
<dbReference type="PROSITE" id="PS00189">
    <property type="entry name" value="LIPOYL"/>
    <property type="match status" value="1"/>
</dbReference>
<dbReference type="OrthoDB" id="5391403at2759"/>
<accession>B4NAY4</accession>
<feature type="compositionally biased region" description="Low complexity" evidence="16">
    <location>
        <begin position="160"/>
        <end position="188"/>
    </location>
</feature>
<comment type="subcellular location">
    <subcellularLocation>
        <location evidence="2">Mitochondrion</location>
    </subcellularLocation>
</comment>
<evidence type="ECO:0000256" key="6">
    <source>
        <dbReference type="ARBA" id="ARBA00020294"/>
    </source>
</evidence>
<sequence length="475" mass="50558">MTGIISMLTRRLQIVGIKAARSQELKRGIRQYSRLSVLSAAKKQHLLRQDVTLAQHQAPRVLGWKSFHTTTSMWSEQTIKVPPFADSIAEGDIKFTCKEGDSFAADEAVMEIETDKTTVPVPAPFAGTVTAILVKDGDTVKPGQELFKMKPGAAPAKAAAPAPAAAKPEPAAAKPAAAAAPAAAAPAKAAPPPPPPAAAARPPPPPPAAAPRAAAPPPVAAVKPSVAQVKLPPADGSRQILGTRSEQRVKMNRMRQKIAARLKDAQNTCAMLTTFNEIDMSYAMDFRKQNLEAFTKKYGIKLGFMSIFSKASAYALQDQPVVNAVIDGQDIVYRDYVDISVAVATPRGLVVPVIRNVESMNYADIEIALAGLADKAKRDAITVEDMDGGTFTISNGGVFGSLMGTPIINPPQSAILGMHGIFERPIAVKGEVKIRPMMYVALTYDHRIIDGREAVLFLRKVKAAVENPAIIVAGL</sequence>
<dbReference type="GO" id="GO:0006099">
    <property type="term" value="P:tricarboxylic acid cycle"/>
    <property type="evidence" value="ECO:0007669"/>
    <property type="project" value="UniProtKB-KW"/>
</dbReference>
<evidence type="ECO:0000256" key="10">
    <source>
        <dbReference type="ARBA" id="ARBA00022946"/>
    </source>
</evidence>
<dbReference type="InterPro" id="IPR001078">
    <property type="entry name" value="2-oxoacid_DH_actylTfrase"/>
</dbReference>
<dbReference type="Gene3D" id="2.40.50.100">
    <property type="match status" value="1"/>
</dbReference>
<comment type="cofactor">
    <cofactor evidence="1">
        <name>(R)-lipoate</name>
        <dbReference type="ChEBI" id="CHEBI:83088"/>
    </cofactor>
</comment>
<dbReference type="Pfam" id="PF00198">
    <property type="entry name" value="2-oxoacid_dh"/>
    <property type="match status" value="1"/>
</dbReference>
<dbReference type="GO" id="GO:0005739">
    <property type="term" value="C:mitochondrion"/>
    <property type="evidence" value="ECO:0007669"/>
    <property type="project" value="UniProtKB-SubCell"/>
</dbReference>
<dbReference type="Gene3D" id="3.30.559.10">
    <property type="entry name" value="Chloramphenicol acetyltransferase-like domain"/>
    <property type="match status" value="1"/>
</dbReference>
<organism evidence="18 19">
    <name type="scientific">Drosophila willistoni</name>
    <name type="common">Fruit fly</name>
    <dbReference type="NCBI Taxonomy" id="7260"/>
    <lineage>
        <taxon>Eukaryota</taxon>
        <taxon>Metazoa</taxon>
        <taxon>Ecdysozoa</taxon>
        <taxon>Arthropoda</taxon>
        <taxon>Hexapoda</taxon>
        <taxon>Insecta</taxon>
        <taxon>Pterygota</taxon>
        <taxon>Neoptera</taxon>
        <taxon>Endopterygota</taxon>
        <taxon>Diptera</taxon>
        <taxon>Brachycera</taxon>
        <taxon>Muscomorpha</taxon>
        <taxon>Ephydroidea</taxon>
        <taxon>Drosophilidae</taxon>
        <taxon>Drosophila</taxon>
        <taxon>Sophophora</taxon>
    </lineage>
</organism>
<dbReference type="PhylomeDB" id="B4NAY4"/>
<dbReference type="GO" id="GO:0004149">
    <property type="term" value="F:dihydrolipoyllysine-residue succinyltransferase activity"/>
    <property type="evidence" value="ECO:0007669"/>
    <property type="project" value="UniProtKB-EC"/>
</dbReference>
<evidence type="ECO:0000259" key="17">
    <source>
        <dbReference type="PROSITE" id="PS50968"/>
    </source>
</evidence>
<evidence type="ECO:0000256" key="4">
    <source>
        <dbReference type="ARBA" id="ARBA00007317"/>
    </source>
</evidence>
<evidence type="ECO:0000256" key="7">
    <source>
        <dbReference type="ARBA" id="ARBA00022532"/>
    </source>
</evidence>
<comment type="function">
    <text evidence="15">Dihydrolipoamide succinyltransferase (E2) component of the 2-oxoglutarate dehydrogenase complex. The 2-oxoglutarate dehydrogenase complex catalyzes the overall conversion of 2-oxoglutarate to succinyl-CoA and CO(2). The 2-oxoglutarate dehydrogenase complex is mainly active in the mitochondrion. A fraction of the 2-oxoglutarate dehydrogenase complex also localizes in the nucleus and is required for lysine succinylation of histones: associates with KAT2A on chromatin and provides succinyl-CoA to histone succinyltransferase KAT2A.</text>
</comment>
<dbReference type="FunCoup" id="B4NAY4">
    <property type="interactions" value="1901"/>
</dbReference>
<dbReference type="UniPathway" id="UPA00868">
    <property type="reaction ID" value="UER00840"/>
</dbReference>
<evidence type="ECO:0000256" key="9">
    <source>
        <dbReference type="ARBA" id="ARBA00022823"/>
    </source>
</evidence>
<proteinExistence type="inferred from homology"/>
<dbReference type="PANTHER" id="PTHR43416">
    <property type="entry name" value="DIHYDROLIPOYLLYSINE-RESIDUE SUCCINYLTRANSFERASE COMPONENT OF 2-OXOGLUTARATE DEHYDROGENASE COMPLEX, MITOCHONDRIAL-RELATED"/>
    <property type="match status" value="1"/>
</dbReference>
<keyword evidence="7" id="KW-0816">Tricarboxylic acid cycle</keyword>